<evidence type="ECO:0000256" key="1">
    <source>
        <dbReference type="ARBA" id="ARBA00022723"/>
    </source>
</evidence>
<protein>
    <recommendedName>
        <fullName evidence="3">Non-haem dioxygenase N-terminal domain-containing protein</fullName>
    </recommendedName>
</protein>
<keyword evidence="2" id="KW-0408">Iron</keyword>
<comment type="caution">
    <text evidence="4">The sequence shown here is derived from an EMBL/GenBank/DDBJ whole genome shotgun (WGS) entry which is preliminary data.</text>
</comment>
<proteinExistence type="predicted"/>
<dbReference type="SUPFAM" id="SSF51197">
    <property type="entry name" value="Clavaminate synthase-like"/>
    <property type="match status" value="1"/>
</dbReference>
<feature type="domain" description="Non-haem dioxygenase N-terminal" evidence="3">
    <location>
        <begin position="50"/>
        <end position="158"/>
    </location>
</feature>
<sequence>MESILGVSLPVPSVQELITKEPLTKVPPRYIRPDQDSRIIPSPPSSTPQVPIIDMERLLSQDLVQSEVEKLHLACRDWGFFQLINHEVSYSLLEKLKEETKQFFKLPLEEKNKYAQRPGDGEGFGQSFVMSDEQKLDWCDIFRVVTQPSELRKPHLLPKLPHTLRLNMGRIDPAYDSY</sequence>
<dbReference type="AlphaFoldDB" id="A0AAD8KLH1"/>
<accession>A0AAD8KLH1</accession>
<dbReference type="Pfam" id="PF14226">
    <property type="entry name" value="DIOX_N"/>
    <property type="match status" value="1"/>
</dbReference>
<evidence type="ECO:0000259" key="3">
    <source>
        <dbReference type="Pfam" id="PF14226"/>
    </source>
</evidence>
<name>A0AAD8KLH1_TARER</name>
<keyword evidence="5" id="KW-1185">Reference proteome</keyword>
<dbReference type="InterPro" id="IPR027443">
    <property type="entry name" value="IPNS-like_sf"/>
</dbReference>
<dbReference type="Gene3D" id="2.60.120.330">
    <property type="entry name" value="B-lactam Antibiotic, Isopenicillin N Synthase, Chain"/>
    <property type="match status" value="1"/>
</dbReference>
<dbReference type="InterPro" id="IPR050295">
    <property type="entry name" value="Plant_2OG-oxidoreductases"/>
</dbReference>
<reference evidence="4" key="1">
    <citation type="journal article" date="2023" name="bioRxiv">
        <title>Improved chromosome-level genome assembly for marigold (Tagetes erecta).</title>
        <authorList>
            <person name="Jiang F."/>
            <person name="Yuan L."/>
            <person name="Wang S."/>
            <person name="Wang H."/>
            <person name="Xu D."/>
            <person name="Wang A."/>
            <person name="Fan W."/>
        </authorList>
    </citation>
    <scope>NUCLEOTIDE SEQUENCE</scope>
    <source>
        <strain evidence="4">WSJ</strain>
        <tissue evidence="4">Leaf</tissue>
    </source>
</reference>
<evidence type="ECO:0000313" key="4">
    <source>
        <dbReference type="EMBL" id="KAK1423668.1"/>
    </source>
</evidence>
<dbReference type="EMBL" id="JAUHHV010000005">
    <property type="protein sequence ID" value="KAK1423668.1"/>
    <property type="molecule type" value="Genomic_DNA"/>
</dbReference>
<dbReference type="Proteomes" id="UP001229421">
    <property type="component" value="Unassembled WGS sequence"/>
</dbReference>
<dbReference type="InterPro" id="IPR026992">
    <property type="entry name" value="DIOX_N"/>
</dbReference>
<dbReference type="GO" id="GO:0046872">
    <property type="term" value="F:metal ion binding"/>
    <property type="evidence" value="ECO:0007669"/>
    <property type="project" value="UniProtKB-KW"/>
</dbReference>
<keyword evidence="1" id="KW-0479">Metal-binding</keyword>
<evidence type="ECO:0000256" key="2">
    <source>
        <dbReference type="ARBA" id="ARBA00023004"/>
    </source>
</evidence>
<organism evidence="4 5">
    <name type="scientific">Tagetes erecta</name>
    <name type="common">African marigold</name>
    <dbReference type="NCBI Taxonomy" id="13708"/>
    <lineage>
        <taxon>Eukaryota</taxon>
        <taxon>Viridiplantae</taxon>
        <taxon>Streptophyta</taxon>
        <taxon>Embryophyta</taxon>
        <taxon>Tracheophyta</taxon>
        <taxon>Spermatophyta</taxon>
        <taxon>Magnoliopsida</taxon>
        <taxon>eudicotyledons</taxon>
        <taxon>Gunneridae</taxon>
        <taxon>Pentapetalae</taxon>
        <taxon>asterids</taxon>
        <taxon>campanulids</taxon>
        <taxon>Asterales</taxon>
        <taxon>Asteraceae</taxon>
        <taxon>Asteroideae</taxon>
        <taxon>Heliantheae alliance</taxon>
        <taxon>Tageteae</taxon>
        <taxon>Tagetes</taxon>
    </lineage>
</organism>
<evidence type="ECO:0000313" key="5">
    <source>
        <dbReference type="Proteomes" id="UP001229421"/>
    </source>
</evidence>
<dbReference type="PANTHER" id="PTHR47991">
    <property type="entry name" value="OXOGLUTARATE/IRON-DEPENDENT DIOXYGENASE"/>
    <property type="match status" value="1"/>
</dbReference>
<gene>
    <name evidence="4" type="ORF">QVD17_18975</name>
</gene>